<dbReference type="SUPFAM" id="SSF143100">
    <property type="entry name" value="TTHA1013/TTHA0281-like"/>
    <property type="match status" value="1"/>
</dbReference>
<dbReference type="Gene3D" id="3.30.160.250">
    <property type="match status" value="1"/>
</dbReference>
<comment type="caution">
    <text evidence="2">The sequence shown here is derived from an EMBL/GenBank/DDBJ whole genome shotgun (WGS) entry which is preliminary data.</text>
</comment>
<proteinExistence type="predicted"/>
<dbReference type="AlphaFoldDB" id="A0A4P6A087"/>
<name>A0A4P6A087_PLAAG</name>
<sequence length="111" mass="12414">MTYYIATVHKDTDSDYGVQFYDFPGCITAEETIEATQIIAQEALIGHINLMVADRDEIPVPSSLETILSDSDHQDAIAFLVIHIPDKTFNRINTSTNKQQQPLKFAKSSPN</sequence>
<dbReference type="Pfam" id="PF15919">
    <property type="entry name" value="HicB_lk_antitox"/>
    <property type="match status" value="1"/>
</dbReference>
<organism evidence="2 3">
    <name type="scientific">Planktothrix agardhii CCAP 1459/11A</name>
    <dbReference type="NCBI Taxonomy" id="282420"/>
    <lineage>
        <taxon>Bacteria</taxon>
        <taxon>Bacillati</taxon>
        <taxon>Cyanobacteriota</taxon>
        <taxon>Cyanophyceae</taxon>
        <taxon>Oscillatoriophycideae</taxon>
        <taxon>Oscillatoriales</taxon>
        <taxon>Microcoleaceae</taxon>
        <taxon>Planktothrix</taxon>
    </lineage>
</organism>
<dbReference type="InterPro" id="IPR035069">
    <property type="entry name" value="TTHA1013/TTHA0281-like"/>
</dbReference>
<dbReference type="EMBL" id="BJCD01000068">
    <property type="protein sequence ID" value="GDZ95865.1"/>
    <property type="molecule type" value="Genomic_DNA"/>
</dbReference>
<protein>
    <recommendedName>
        <fullName evidence="1">HicB-like antitoxin of toxin-antitoxin system domain-containing protein</fullName>
    </recommendedName>
</protein>
<dbReference type="RefSeq" id="WP_081694435.1">
    <property type="nucleotide sequence ID" value="NZ_BJCD01000068.1"/>
</dbReference>
<accession>A0A4P6A087</accession>
<reference evidence="3" key="1">
    <citation type="submission" date="2019-02" db="EMBL/GenBank/DDBJ databases">
        <title>Draft genome sequence of Planktothrix agardhii NIES-905.</title>
        <authorList>
            <person name="Yamaguchi H."/>
            <person name="Suzuki S."/>
            <person name="Kawachi M."/>
        </authorList>
    </citation>
    <scope>NUCLEOTIDE SEQUENCE [LARGE SCALE GENOMIC DNA]</scope>
    <source>
        <strain evidence="3">CCAP 1459/11A</strain>
    </source>
</reference>
<feature type="domain" description="HicB-like antitoxin of toxin-antitoxin system" evidence="1">
    <location>
        <begin position="4"/>
        <end position="95"/>
    </location>
</feature>
<dbReference type="InterPro" id="IPR031807">
    <property type="entry name" value="HicB-like"/>
</dbReference>
<gene>
    <name evidence="2" type="ORF">PA905_42960</name>
</gene>
<evidence type="ECO:0000313" key="2">
    <source>
        <dbReference type="EMBL" id="GDZ95865.1"/>
    </source>
</evidence>
<evidence type="ECO:0000259" key="1">
    <source>
        <dbReference type="Pfam" id="PF15919"/>
    </source>
</evidence>
<dbReference type="Proteomes" id="UP000299794">
    <property type="component" value="Unassembled WGS sequence"/>
</dbReference>
<evidence type="ECO:0000313" key="3">
    <source>
        <dbReference type="Proteomes" id="UP000299794"/>
    </source>
</evidence>